<dbReference type="GO" id="GO:0009252">
    <property type="term" value="P:peptidoglycan biosynthetic process"/>
    <property type="evidence" value="ECO:0007669"/>
    <property type="project" value="UniProtKB-UniRule"/>
</dbReference>
<comment type="subunit">
    <text evidence="3">Forms a complex with KhpB.</text>
</comment>
<comment type="caution">
    <text evidence="5">The sequence shown here is derived from an EMBL/GenBank/DDBJ whole genome shotgun (WGS) entry which is preliminary data.</text>
</comment>
<dbReference type="SUPFAM" id="SSF54814">
    <property type="entry name" value="Prokaryotic type KH domain (KH-domain type II)"/>
    <property type="match status" value="1"/>
</dbReference>
<dbReference type="GO" id="GO:0005737">
    <property type="term" value="C:cytoplasm"/>
    <property type="evidence" value="ECO:0007669"/>
    <property type="project" value="UniProtKB-SubCell"/>
</dbReference>
<protein>
    <recommendedName>
        <fullName evidence="3">RNA-binding protein KhpA</fullName>
    </recommendedName>
    <alternativeName>
        <fullName evidence="3">KH-domain protein A</fullName>
    </alternativeName>
</protein>
<dbReference type="PANTHER" id="PTHR34654:SF1">
    <property type="entry name" value="RNA-BINDING PROTEIN KHPA"/>
    <property type="match status" value="1"/>
</dbReference>
<evidence type="ECO:0000256" key="4">
    <source>
        <dbReference type="SAM" id="MobiDB-lite"/>
    </source>
</evidence>
<evidence type="ECO:0000313" key="6">
    <source>
        <dbReference type="Proteomes" id="UP000034616"/>
    </source>
</evidence>
<keyword evidence="1 3" id="KW-0963">Cytoplasm</keyword>
<evidence type="ECO:0000256" key="1">
    <source>
        <dbReference type="ARBA" id="ARBA00022490"/>
    </source>
</evidence>
<dbReference type="EMBL" id="LCAH01000003">
    <property type="protein sequence ID" value="KKR87400.1"/>
    <property type="molecule type" value="Genomic_DNA"/>
</dbReference>
<evidence type="ECO:0000313" key="5">
    <source>
        <dbReference type="EMBL" id="KKR87400.1"/>
    </source>
</evidence>
<organism evidence="5 6">
    <name type="scientific">Candidatus Uhrbacteria bacterium GW2011_GWC2_41_11</name>
    <dbReference type="NCBI Taxonomy" id="1618985"/>
    <lineage>
        <taxon>Bacteria</taxon>
        <taxon>Candidatus Uhriibacteriota</taxon>
    </lineage>
</organism>
<comment type="similarity">
    <text evidence="3">Belongs to the KhpA RNA-binding protein family.</text>
</comment>
<evidence type="ECO:0000256" key="3">
    <source>
        <dbReference type="HAMAP-Rule" id="MF_00088"/>
    </source>
</evidence>
<sequence>MAEIDQEFVEYVVRAIVNHPDDVRTERTVDERGVLITLFINAEDMGYVIGRQGQTARALRTLLKIVGAKKNARVNLKIYEPEGSRRMRSAEASTEEAETTVDDLGI</sequence>
<gene>
    <name evidence="3" type="primary">khpA</name>
    <name evidence="5" type="ORF">UU35_C0003G0026</name>
</gene>
<feature type="compositionally biased region" description="Acidic residues" evidence="4">
    <location>
        <begin position="93"/>
        <end position="106"/>
    </location>
</feature>
<proteinExistence type="inferred from homology"/>
<comment type="function">
    <text evidence="3">A probable RNA chaperone. Forms a complex with KhpB which binds to cellular RNA and controls its expression. Plays a role in peptidoglycan (PG) homeostasis and cell length regulation.</text>
</comment>
<dbReference type="Pfam" id="PF13083">
    <property type="entry name" value="KH_KhpA-B"/>
    <property type="match status" value="1"/>
</dbReference>
<evidence type="ECO:0000256" key="2">
    <source>
        <dbReference type="ARBA" id="ARBA00022884"/>
    </source>
</evidence>
<dbReference type="PANTHER" id="PTHR34654">
    <property type="entry name" value="UPF0109 PROTEIN SCO5592"/>
    <property type="match status" value="1"/>
</dbReference>
<dbReference type="GO" id="GO:0071555">
    <property type="term" value="P:cell wall organization"/>
    <property type="evidence" value="ECO:0007669"/>
    <property type="project" value="UniProtKB-KW"/>
</dbReference>
<dbReference type="Proteomes" id="UP000034616">
    <property type="component" value="Unassembled WGS sequence"/>
</dbReference>
<dbReference type="CDD" id="cd22533">
    <property type="entry name" value="KH-II_YlqC-like"/>
    <property type="match status" value="1"/>
</dbReference>
<reference evidence="5 6" key="1">
    <citation type="journal article" date="2015" name="Nature">
        <title>rRNA introns, odd ribosomes, and small enigmatic genomes across a large radiation of phyla.</title>
        <authorList>
            <person name="Brown C.T."/>
            <person name="Hug L.A."/>
            <person name="Thomas B.C."/>
            <person name="Sharon I."/>
            <person name="Castelle C.J."/>
            <person name="Singh A."/>
            <person name="Wilkins M.J."/>
            <person name="Williams K.H."/>
            <person name="Banfield J.F."/>
        </authorList>
    </citation>
    <scope>NUCLEOTIDE SEQUENCE [LARGE SCALE GENOMIC DNA]</scope>
</reference>
<dbReference type="HAMAP" id="MF_00088">
    <property type="entry name" value="KhpA"/>
    <property type="match status" value="1"/>
</dbReference>
<keyword evidence="3" id="KW-0961">Cell wall biogenesis/degradation</keyword>
<dbReference type="GO" id="GO:0003723">
    <property type="term" value="F:RNA binding"/>
    <property type="evidence" value="ECO:0007669"/>
    <property type="project" value="UniProtKB-UniRule"/>
</dbReference>
<accession>A0A0G0WSF1</accession>
<dbReference type="Gene3D" id="3.30.300.20">
    <property type="match status" value="1"/>
</dbReference>
<name>A0A0G0WSF1_9BACT</name>
<dbReference type="AlphaFoldDB" id="A0A0G0WSF1"/>
<keyword evidence="2 3" id="KW-0694">RNA-binding</keyword>
<comment type="subcellular location">
    <subcellularLocation>
        <location evidence="3">Cytoplasm</location>
    </subcellularLocation>
</comment>
<dbReference type="GO" id="GO:0008360">
    <property type="term" value="P:regulation of cell shape"/>
    <property type="evidence" value="ECO:0007669"/>
    <property type="project" value="UniProtKB-KW"/>
</dbReference>
<dbReference type="InterPro" id="IPR015946">
    <property type="entry name" value="KH_dom-like_a/b"/>
</dbReference>
<keyword evidence="3" id="KW-0133">Cell shape</keyword>
<feature type="region of interest" description="Disordered" evidence="4">
    <location>
        <begin position="84"/>
        <end position="106"/>
    </location>
</feature>
<keyword evidence="3" id="KW-0143">Chaperone</keyword>
<dbReference type="InterPro" id="IPR020627">
    <property type="entry name" value="KhpA"/>
</dbReference>
<dbReference type="InterPro" id="IPR009019">
    <property type="entry name" value="KH_sf_prok-type"/>
</dbReference>